<dbReference type="InterPro" id="IPR045269">
    <property type="entry name" value="Atg1-like"/>
</dbReference>
<evidence type="ECO:0000256" key="1">
    <source>
        <dbReference type="ARBA" id="ARBA00022679"/>
    </source>
</evidence>
<dbReference type="GO" id="GO:0005829">
    <property type="term" value="C:cytosol"/>
    <property type="evidence" value="ECO:0007669"/>
    <property type="project" value="TreeGrafter"/>
</dbReference>
<dbReference type="PROSITE" id="PS50011">
    <property type="entry name" value="PROTEIN_KINASE_DOM"/>
    <property type="match status" value="1"/>
</dbReference>
<evidence type="ECO:0000256" key="5">
    <source>
        <dbReference type="PROSITE-ProRule" id="PRU10141"/>
    </source>
</evidence>
<evidence type="ECO:0000256" key="3">
    <source>
        <dbReference type="ARBA" id="ARBA00022777"/>
    </source>
</evidence>
<evidence type="ECO:0000259" key="7">
    <source>
        <dbReference type="PROSITE" id="PS50011"/>
    </source>
</evidence>
<dbReference type="Proteomes" id="UP000324800">
    <property type="component" value="Unassembled WGS sequence"/>
</dbReference>
<dbReference type="InterPro" id="IPR017441">
    <property type="entry name" value="Protein_kinase_ATP_BS"/>
</dbReference>
<dbReference type="GO" id="GO:0005776">
    <property type="term" value="C:autophagosome"/>
    <property type="evidence" value="ECO:0007669"/>
    <property type="project" value="TreeGrafter"/>
</dbReference>
<keyword evidence="6" id="KW-0723">Serine/threonine-protein kinase</keyword>
<feature type="binding site" evidence="5">
    <location>
        <position position="57"/>
    </location>
    <ligand>
        <name>ATP</name>
        <dbReference type="ChEBI" id="CHEBI:30616"/>
    </ligand>
</feature>
<dbReference type="Gene3D" id="1.10.510.10">
    <property type="entry name" value="Transferase(Phosphotransferase) domain 1"/>
    <property type="match status" value="1"/>
</dbReference>
<dbReference type="GO" id="GO:0010506">
    <property type="term" value="P:regulation of autophagy"/>
    <property type="evidence" value="ECO:0007669"/>
    <property type="project" value="InterPro"/>
</dbReference>
<dbReference type="GO" id="GO:0016020">
    <property type="term" value="C:membrane"/>
    <property type="evidence" value="ECO:0007669"/>
    <property type="project" value="TreeGrafter"/>
</dbReference>
<dbReference type="InterPro" id="IPR011009">
    <property type="entry name" value="Kinase-like_dom_sf"/>
</dbReference>
<keyword evidence="1" id="KW-0808">Transferase</keyword>
<dbReference type="InterPro" id="IPR000719">
    <property type="entry name" value="Prot_kinase_dom"/>
</dbReference>
<comment type="caution">
    <text evidence="8">The sequence shown here is derived from an EMBL/GenBank/DDBJ whole genome shotgun (WGS) entry which is preliminary data.</text>
</comment>
<dbReference type="SMART" id="SM00220">
    <property type="entry name" value="S_TKc"/>
    <property type="match status" value="1"/>
</dbReference>
<accession>A0A5J4VND7</accession>
<feature type="domain" description="Protein kinase" evidence="7">
    <location>
        <begin position="29"/>
        <end position="213"/>
    </location>
</feature>
<feature type="non-terminal residue" evidence="8">
    <location>
        <position position="213"/>
    </location>
</feature>
<evidence type="ECO:0000256" key="6">
    <source>
        <dbReference type="RuleBase" id="RU000304"/>
    </source>
</evidence>
<dbReference type="PROSITE" id="PS00107">
    <property type="entry name" value="PROTEIN_KINASE_ATP"/>
    <property type="match status" value="1"/>
</dbReference>
<dbReference type="OrthoDB" id="10252171at2759"/>
<name>A0A5J4VND7_9EUKA</name>
<comment type="similarity">
    <text evidence="6">Belongs to the protein kinase superfamily.</text>
</comment>
<dbReference type="SUPFAM" id="SSF56112">
    <property type="entry name" value="Protein kinase-like (PK-like)"/>
    <property type="match status" value="1"/>
</dbReference>
<reference evidence="8 9" key="1">
    <citation type="submission" date="2019-03" db="EMBL/GenBank/DDBJ databases">
        <title>Single cell metagenomics reveals metabolic interactions within the superorganism composed of flagellate Streblomastix strix and complex community of Bacteroidetes bacteria on its surface.</title>
        <authorList>
            <person name="Treitli S.C."/>
            <person name="Kolisko M."/>
            <person name="Husnik F."/>
            <person name="Keeling P."/>
            <person name="Hampl V."/>
        </authorList>
    </citation>
    <scope>NUCLEOTIDE SEQUENCE [LARGE SCALE GENOMIC DNA]</scope>
    <source>
        <strain evidence="8">ST1C</strain>
    </source>
</reference>
<dbReference type="GO" id="GO:0000407">
    <property type="term" value="C:phagophore assembly site"/>
    <property type="evidence" value="ECO:0007669"/>
    <property type="project" value="TreeGrafter"/>
</dbReference>
<keyword evidence="4 5" id="KW-0067">ATP-binding</keyword>
<sequence>MQGINTLTLDDKQLLFQQDMQIIVQQLGLRNPVQLGAGSYGRVYSAQDIDGSYVAIKVQNVQDYQNQEFAAAGILNQIPCNYFTKTHGEKKLGDRVFLAMEFCNMGGLDVTIKKSLMPRASILMQFLKLFHQQGLVHCDIKPANILLTSTDAGIIPKMCDFGETTNIQNIRNLAQISGTGFFFPPEVLELKSNYDQGIDIWSLGLVLYMLATG</sequence>
<dbReference type="GO" id="GO:0000045">
    <property type="term" value="P:autophagosome assembly"/>
    <property type="evidence" value="ECO:0007669"/>
    <property type="project" value="TreeGrafter"/>
</dbReference>
<dbReference type="Pfam" id="PF00069">
    <property type="entry name" value="Pkinase"/>
    <property type="match status" value="1"/>
</dbReference>
<dbReference type="PANTHER" id="PTHR24348:SF22">
    <property type="entry name" value="NON-SPECIFIC SERINE_THREONINE PROTEIN KINASE"/>
    <property type="match status" value="1"/>
</dbReference>
<evidence type="ECO:0000313" key="9">
    <source>
        <dbReference type="Proteomes" id="UP000324800"/>
    </source>
</evidence>
<dbReference type="PROSITE" id="PS00108">
    <property type="entry name" value="PROTEIN_KINASE_ST"/>
    <property type="match status" value="1"/>
</dbReference>
<dbReference type="InterPro" id="IPR008271">
    <property type="entry name" value="Ser/Thr_kinase_AS"/>
</dbReference>
<evidence type="ECO:0000256" key="4">
    <source>
        <dbReference type="ARBA" id="ARBA00022840"/>
    </source>
</evidence>
<evidence type="ECO:0000256" key="2">
    <source>
        <dbReference type="ARBA" id="ARBA00022741"/>
    </source>
</evidence>
<proteinExistence type="inferred from homology"/>
<organism evidence="8 9">
    <name type="scientific">Streblomastix strix</name>
    <dbReference type="NCBI Taxonomy" id="222440"/>
    <lineage>
        <taxon>Eukaryota</taxon>
        <taxon>Metamonada</taxon>
        <taxon>Preaxostyla</taxon>
        <taxon>Oxymonadida</taxon>
        <taxon>Streblomastigidae</taxon>
        <taxon>Streblomastix</taxon>
    </lineage>
</organism>
<keyword evidence="3" id="KW-0418">Kinase</keyword>
<keyword evidence="2 5" id="KW-0547">Nucleotide-binding</keyword>
<dbReference type="EMBL" id="SNRW01006016">
    <property type="protein sequence ID" value="KAA6383896.1"/>
    <property type="molecule type" value="Genomic_DNA"/>
</dbReference>
<gene>
    <name evidence="8" type="ORF">EZS28_020575</name>
</gene>
<dbReference type="GO" id="GO:0005524">
    <property type="term" value="F:ATP binding"/>
    <property type="evidence" value="ECO:0007669"/>
    <property type="project" value="UniProtKB-UniRule"/>
</dbReference>
<evidence type="ECO:0000313" key="8">
    <source>
        <dbReference type="EMBL" id="KAA6383896.1"/>
    </source>
</evidence>
<dbReference type="AlphaFoldDB" id="A0A5J4VND7"/>
<protein>
    <recommendedName>
        <fullName evidence="7">Protein kinase domain-containing protein</fullName>
    </recommendedName>
</protein>
<dbReference type="PANTHER" id="PTHR24348">
    <property type="entry name" value="SERINE/THREONINE-PROTEIN KINASE UNC-51-RELATED"/>
    <property type="match status" value="1"/>
</dbReference>
<dbReference type="GO" id="GO:0004674">
    <property type="term" value="F:protein serine/threonine kinase activity"/>
    <property type="evidence" value="ECO:0007669"/>
    <property type="project" value="UniProtKB-KW"/>
</dbReference>